<dbReference type="Gene3D" id="1.10.10.10">
    <property type="entry name" value="Winged helix-like DNA-binding domain superfamily/Winged helix DNA-binding domain"/>
    <property type="match status" value="1"/>
</dbReference>
<dbReference type="SUPFAM" id="SSF46785">
    <property type="entry name" value="Winged helix' DNA-binding domain"/>
    <property type="match status" value="1"/>
</dbReference>
<dbReference type="SMART" id="SM00415">
    <property type="entry name" value="HSF"/>
    <property type="match status" value="1"/>
</dbReference>
<evidence type="ECO:0000259" key="5">
    <source>
        <dbReference type="SMART" id="SM00415"/>
    </source>
</evidence>
<evidence type="ECO:0000256" key="3">
    <source>
        <dbReference type="ARBA" id="ARBA00023242"/>
    </source>
</evidence>
<dbReference type="GO" id="GO:0005634">
    <property type="term" value="C:nucleus"/>
    <property type="evidence" value="ECO:0007669"/>
    <property type="project" value="UniProtKB-SubCell"/>
</dbReference>
<reference evidence="7" key="1">
    <citation type="journal article" date="2014" name="Proc. Natl. Acad. Sci. U.S.A.">
        <title>Extensive sampling of basidiomycete genomes demonstrates inadequacy of the white-rot/brown-rot paradigm for wood decay fungi.</title>
        <authorList>
            <person name="Riley R."/>
            <person name="Salamov A.A."/>
            <person name="Brown D.W."/>
            <person name="Nagy L.G."/>
            <person name="Floudas D."/>
            <person name="Held B.W."/>
            <person name="Levasseur A."/>
            <person name="Lombard V."/>
            <person name="Morin E."/>
            <person name="Otillar R."/>
            <person name="Lindquist E.A."/>
            <person name="Sun H."/>
            <person name="LaButti K.M."/>
            <person name="Schmutz J."/>
            <person name="Jabbour D."/>
            <person name="Luo H."/>
            <person name="Baker S.E."/>
            <person name="Pisabarro A.G."/>
            <person name="Walton J.D."/>
            <person name="Blanchette R.A."/>
            <person name="Henrissat B."/>
            <person name="Martin F."/>
            <person name="Cullen D."/>
            <person name="Hibbett D.S."/>
            <person name="Grigoriev I.V."/>
        </authorList>
    </citation>
    <scope>NUCLEOTIDE SEQUENCE [LARGE SCALE GENOMIC DNA]</scope>
    <source>
        <strain evidence="7">CBS 339.88</strain>
    </source>
</reference>
<organism evidence="6 7">
    <name type="scientific">Galerina marginata (strain CBS 339.88)</name>
    <dbReference type="NCBI Taxonomy" id="685588"/>
    <lineage>
        <taxon>Eukaryota</taxon>
        <taxon>Fungi</taxon>
        <taxon>Dikarya</taxon>
        <taxon>Basidiomycota</taxon>
        <taxon>Agaricomycotina</taxon>
        <taxon>Agaricomycetes</taxon>
        <taxon>Agaricomycetidae</taxon>
        <taxon>Agaricales</taxon>
        <taxon>Agaricineae</taxon>
        <taxon>Strophariaceae</taxon>
        <taxon>Galerina</taxon>
    </lineage>
</organism>
<comment type="similarity">
    <text evidence="4">Belongs to the HSF family.</text>
</comment>
<dbReference type="HOGENOM" id="CLU_1602833_0_0_1"/>
<dbReference type="PANTHER" id="PTHR10015">
    <property type="entry name" value="HEAT SHOCK TRANSCRIPTION FACTOR"/>
    <property type="match status" value="1"/>
</dbReference>
<evidence type="ECO:0000256" key="4">
    <source>
        <dbReference type="RuleBase" id="RU004020"/>
    </source>
</evidence>
<dbReference type="AlphaFoldDB" id="A0A067T265"/>
<evidence type="ECO:0000256" key="1">
    <source>
        <dbReference type="ARBA" id="ARBA00004123"/>
    </source>
</evidence>
<name>A0A067T265_GALM3</name>
<dbReference type="InterPro" id="IPR000232">
    <property type="entry name" value="HSF_DNA-bd"/>
</dbReference>
<evidence type="ECO:0000313" key="6">
    <source>
        <dbReference type="EMBL" id="KDR77285.1"/>
    </source>
</evidence>
<keyword evidence="3" id="KW-0539">Nucleus</keyword>
<sequence>MSRRRQPRTHRCWHGSHCQAARKVVQLWSSQSDPVEGTTDSISPHSRIAFANTAKAFLRFGSRRFWRPSTFTFGTASRMHEWVLPSMLEDGSTQSIVCWGSKRDCFVVKNINEFSRTILPQVFNHSNFPSFVRQLNKYDFHKVKQTEFNQPGEQTSTAIGQMIFKR</sequence>
<dbReference type="Pfam" id="PF00447">
    <property type="entry name" value="HSF_DNA-bind"/>
    <property type="match status" value="1"/>
</dbReference>
<dbReference type="InterPro" id="IPR036388">
    <property type="entry name" value="WH-like_DNA-bd_sf"/>
</dbReference>
<gene>
    <name evidence="6" type="ORF">GALMADRAFT_439371</name>
</gene>
<dbReference type="EMBL" id="KL142377">
    <property type="protein sequence ID" value="KDR77285.1"/>
    <property type="molecule type" value="Genomic_DNA"/>
</dbReference>
<protein>
    <recommendedName>
        <fullName evidence="5">HSF-type DNA-binding domain-containing protein</fullName>
    </recommendedName>
</protein>
<dbReference type="PRINTS" id="PR00056">
    <property type="entry name" value="HSFDOMAIN"/>
</dbReference>
<dbReference type="GO" id="GO:0003700">
    <property type="term" value="F:DNA-binding transcription factor activity"/>
    <property type="evidence" value="ECO:0007669"/>
    <property type="project" value="InterPro"/>
</dbReference>
<keyword evidence="2" id="KW-0238">DNA-binding</keyword>
<keyword evidence="7" id="KW-1185">Reference proteome</keyword>
<dbReference type="InterPro" id="IPR036390">
    <property type="entry name" value="WH_DNA-bd_sf"/>
</dbReference>
<accession>A0A067T265</accession>
<comment type="subcellular location">
    <subcellularLocation>
        <location evidence="1">Nucleus</location>
    </subcellularLocation>
</comment>
<dbReference type="Proteomes" id="UP000027222">
    <property type="component" value="Unassembled WGS sequence"/>
</dbReference>
<feature type="domain" description="HSF-type DNA-binding" evidence="5">
    <location>
        <begin position="83"/>
        <end position="165"/>
    </location>
</feature>
<evidence type="ECO:0000256" key="2">
    <source>
        <dbReference type="ARBA" id="ARBA00023125"/>
    </source>
</evidence>
<dbReference type="PANTHER" id="PTHR10015:SF361">
    <property type="entry name" value="TRANSCRIPTION FACTOR SKN7"/>
    <property type="match status" value="1"/>
</dbReference>
<dbReference type="OrthoDB" id="60033at2759"/>
<evidence type="ECO:0000313" key="7">
    <source>
        <dbReference type="Proteomes" id="UP000027222"/>
    </source>
</evidence>
<dbReference type="GO" id="GO:0043565">
    <property type="term" value="F:sequence-specific DNA binding"/>
    <property type="evidence" value="ECO:0007669"/>
    <property type="project" value="InterPro"/>
</dbReference>
<dbReference type="STRING" id="685588.A0A067T265"/>
<proteinExistence type="inferred from homology"/>